<sequence length="269" mass="29016">MKDEDRRPDRLTKWPIRTPSAWGSRNGPRKGPRSPVKRVFIENLTAASVRECPSSTKRDQRPAARGPLADLDRVVGRTLEGVVRIVRKLASWNRLRRPKTDAACPGGSRKKETHDNTARRWREQDTSAQCGGASKLHAGGVLRRRRAPKTDAAPAGAVAAVAKKKDTRRTAALAGARVQWTIPAAAAGARHPAGGGRRAFCLPADGAVARPLARSRDLLVLVPPAAQSAGGRRTMRMRYDGRTPPPPARGLRTGEEGTAPAPRPAHDPL</sequence>
<feature type="non-terminal residue" evidence="2">
    <location>
        <position position="269"/>
    </location>
</feature>
<feature type="region of interest" description="Disordered" evidence="1">
    <location>
        <begin position="1"/>
        <end position="37"/>
    </location>
</feature>
<feature type="region of interest" description="Disordered" evidence="1">
    <location>
        <begin position="227"/>
        <end position="269"/>
    </location>
</feature>
<feature type="region of interest" description="Disordered" evidence="1">
    <location>
        <begin position="99"/>
        <end position="133"/>
    </location>
</feature>
<keyword evidence="3" id="KW-1185">Reference proteome</keyword>
<feature type="compositionally biased region" description="Basic and acidic residues" evidence="1">
    <location>
        <begin position="1"/>
        <end position="12"/>
    </location>
</feature>
<name>K0SM47_THAOC</name>
<accession>K0SM47</accession>
<feature type="compositionally biased region" description="Basic and acidic residues" evidence="1">
    <location>
        <begin position="109"/>
        <end position="125"/>
    </location>
</feature>
<proteinExistence type="predicted"/>
<dbReference type="EMBL" id="AGNL01013216">
    <property type="protein sequence ID" value="EJK67378.1"/>
    <property type="molecule type" value="Genomic_DNA"/>
</dbReference>
<protein>
    <submittedName>
        <fullName evidence="2">Uncharacterized protein</fullName>
    </submittedName>
</protein>
<feature type="compositionally biased region" description="Basic residues" evidence="1">
    <location>
        <begin position="27"/>
        <end position="36"/>
    </location>
</feature>
<comment type="caution">
    <text evidence="2">The sequence shown here is derived from an EMBL/GenBank/DDBJ whole genome shotgun (WGS) entry which is preliminary data.</text>
</comment>
<dbReference type="Proteomes" id="UP000266841">
    <property type="component" value="Unassembled WGS sequence"/>
</dbReference>
<reference evidence="2 3" key="1">
    <citation type="journal article" date="2012" name="Genome Biol.">
        <title>Genome and low-iron response of an oceanic diatom adapted to chronic iron limitation.</title>
        <authorList>
            <person name="Lommer M."/>
            <person name="Specht M."/>
            <person name="Roy A.S."/>
            <person name="Kraemer L."/>
            <person name="Andreson R."/>
            <person name="Gutowska M.A."/>
            <person name="Wolf J."/>
            <person name="Bergner S.V."/>
            <person name="Schilhabel M.B."/>
            <person name="Klostermeier U.C."/>
            <person name="Beiko R.G."/>
            <person name="Rosenstiel P."/>
            <person name="Hippler M."/>
            <person name="Laroche J."/>
        </authorList>
    </citation>
    <scope>NUCLEOTIDE SEQUENCE [LARGE SCALE GENOMIC DNA]</scope>
    <source>
        <strain evidence="2 3">CCMP1005</strain>
    </source>
</reference>
<evidence type="ECO:0000313" key="3">
    <source>
        <dbReference type="Proteomes" id="UP000266841"/>
    </source>
</evidence>
<evidence type="ECO:0000256" key="1">
    <source>
        <dbReference type="SAM" id="MobiDB-lite"/>
    </source>
</evidence>
<organism evidence="2 3">
    <name type="scientific">Thalassiosira oceanica</name>
    <name type="common">Marine diatom</name>
    <dbReference type="NCBI Taxonomy" id="159749"/>
    <lineage>
        <taxon>Eukaryota</taxon>
        <taxon>Sar</taxon>
        <taxon>Stramenopiles</taxon>
        <taxon>Ochrophyta</taxon>
        <taxon>Bacillariophyta</taxon>
        <taxon>Coscinodiscophyceae</taxon>
        <taxon>Thalassiosirophycidae</taxon>
        <taxon>Thalassiosirales</taxon>
        <taxon>Thalassiosiraceae</taxon>
        <taxon>Thalassiosira</taxon>
    </lineage>
</organism>
<evidence type="ECO:0000313" key="2">
    <source>
        <dbReference type="EMBL" id="EJK67378.1"/>
    </source>
</evidence>
<gene>
    <name evidence="2" type="ORF">THAOC_11598</name>
</gene>
<dbReference type="AlphaFoldDB" id="K0SM47"/>